<gene>
    <name evidence="1" type="ORF">ACFPRC_24350</name>
</gene>
<accession>A0ABV9X0J8</accession>
<evidence type="ECO:0000313" key="1">
    <source>
        <dbReference type="EMBL" id="MFC5017984.1"/>
    </source>
</evidence>
<evidence type="ECO:0000313" key="2">
    <source>
        <dbReference type="Proteomes" id="UP001595855"/>
    </source>
</evidence>
<evidence type="ECO:0008006" key="3">
    <source>
        <dbReference type="Google" id="ProtNLM"/>
    </source>
</evidence>
<name>A0ABV9X0J8_9ACTN</name>
<sequence length="126" mass="13437">MDSISLVMTALAAGTAGGLTTSASSAVTDAYGALRARLRQLFGDDEHAVEVLERHEGDPGQYQEPLRLMLVRADAARDDEVLSAARDLLASVASDRPAKEKYHVDVHNSQGVAVGNGVTQHNVFHK</sequence>
<keyword evidence="2" id="KW-1185">Reference proteome</keyword>
<reference evidence="2" key="1">
    <citation type="journal article" date="2019" name="Int. J. Syst. Evol. Microbiol.">
        <title>The Global Catalogue of Microorganisms (GCM) 10K type strain sequencing project: providing services to taxonomists for standard genome sequencing and annotation.</title>
        <authorList>
            <consortium name="The Broad Institute Genomics Platform"/>
            <consortium name="The Broad Institute Genome Sequencing Center for Infectious Disease"/>
            <person name="Wu L."/>
            <person name="Ma J."/>
        </authorList>
    </citation>
    <scope>NUCLEOTIDE SEQUENCE [LARGE SCALE GENOMIC DNA]</scope>
    <source>
        <strain evidence="2">CGMCC 4.1542</strain>
    </source>
</reference>
<proteinExistence type="predicted"/>
<dbReference type="Proteomes" id="UP001595855">
    <property type="component" value="Unassembled WGS sequence"/>
</dbReference>
<dbReference type="EMBL" id="JBHSJO010000001">
    <property type="protein sequence ID" value="MFC5017984.1"/>
    <property type="molecule type" value="Genomic_DNA"/>
</dbReference>
<comment type="caution">
    <text evidence="1">The sequence shown here is derived from an EMBL/GenBank/DDBJ whole genome shotgun (WGS) entry which is preliminary data.</text>
</comment>
<dbReference type="RefSeq" id="WP_271415838.1">
    <property type="nucleotide sequence ID" value="NZ_BAAATN010000002.1"/>
</dbReference>
<organism evidence="1 2">
    <name type="scientific">Streptomyces lienomycini</name>
    <dbReference type="NCBI Taxonomy" id="284035"/>
    <lineage>
        <taxon>Bacteria</taxon>
        <taxon>Bacillati</taxon>
        <taxon>Actinomycetota</taxon>
        <taxon>Actinomycetes</taxon>
        <taxon>Kitasatosporales</taxon>
        <taxon>Streptomycetaceae</taxon>
        <taxon>Streptomyces</taxon>
    </lineage>
</organism>
<protein>
    <recommendedName>
        <fullName evidence="3">RHIM domain-containing protein</fullName>
    </recommendedName>
</protein>